<reference evidence="2" key="1">
    <citation type="journal article" date="2019" name="Int. J. Syst. Evol. Microbiol.">
        <title>The Global Catalogue of Microorganisms (GCM) 10K type strain sequencing project: providing services to taxonomists for standard genome sequencing and annotation.</title>
        <authorList>
            <consortium name="The Broad Institute Genomics Platform"/>
            <consortium name="The Broad Institute Genome Sequencing Center for Infectious Disease"/>
            <person name="Wu L."/>
            <person name="Ma J."/>
        </authorList>
    </citation>
    <scope>NUCLEOTIDE SEQUENCE [LARGE SCALE GENOMIC DNA]</scope>
    <source>
        <strain evidence="2">CCUG 58127</strain>
    </source>
</reference>
<dbReference type="EMBL" id="JBHSWH010000001">
    <property type="protein sequence ID" value="MFC6706384.1"/>
    <property type="molecule type" value="Genomic_DNA"/>
</dbReference>
<dbReference type="InterPro" id="IPR027417">
    <property type="entry name" value="P-loop_NTPase"/>
</dbReference>
<keyword evidence="2" id="KW-1185">Reference proteome</keyword>
<dbReference type="Gene3D" id="3.40.50.300">
    <property type="entry name" value="P-loop containing nucleotide triphosphate hydrolases"/>
    <property type="match status" value="1"/>
</dbReference>
<proteinExistence type="predicted"/>
<evidence type="ECO:0000313" key="1">
    <source>
        <dbReference type="EMBL" id="MFC6706384.1"/>
    </source>
</evidence>
<evidence type="ECO:0008006" key="3">
    <source>
        <dbReference type="Google" id="ProtNLM"/>
    </source>
</evidence>
<name>A0ABW2AID0_9MICO</name>
<dbReference type="Proteomes" id="UP001596298">
    <property type="component" value="Unassembled WGS sequence"/>
</dbReference>
<dbReference type="RefSeq" id="WP_382402387.1">
    <property type="nucleotide sequence ID" value="NZ_JBHSWH010000001.1"/>
</dbReference>
<gene>
    <name evidence="1" type="ORF">ACFQDH_14250</name>
</gene>
<sequence length="212" mass="21399">MAPHVLLVAGPGGAGASTAAAHVADQIAATGRGVTVLDDDPYDGAGTRCREASVLRVAPEGTDGDGGHPVLEMLGGSAELLEPLRHTTTAASLKLLWSIPVDLPADHLVVIDSGANAPELARLARTLPGTLLRMSRLGTGWLRTSRPLLAAIGGRRSGPAMLAHLQSAAQRARGIRNALCGASGGALLVAGEEERQRDSASVSGSAGCGCVV</sequence>
<organism evidence="1 2">
    <name type="scientific">Flexivirga alba</name>
    <dbReference type="NCBI Taxonomy" id="702742"/>
    <lineage>
        <taxon>Bacteria</taxon>
        <taxon>Bacillati</taxon>
        <taxon>Actinomycetota</taxon>
        <taxon>Actinomycetes</taxon>
        <taxon>Micrococcales</taxon>
        <taxon>Dermacoccaceae</taxon>
        <taxon>Flexivirga</taxon>
    </lineage>
</organism>
<comment type="caution">
    <text evidence="1">The sequence shown here is derived from an EMBL/GenBank/DDBJ whole genome shotgun (WGS) entry which is preliminary data.</text>
</comment>
<protein>
    <recommendedName>
        <fullName evidence="3">CobQ/CobB/MinD/ParA nucleotide binding domain-containing protein</fullName>
    </recommendedName>
</protein>
<evidence type="ECO:0000313" key="2">
    <source>
        <dbReference type="Proteomes" id="UP001596298"/>
    </source>
</evidence>
<accession>A0ABW2AID0</accession>
<dbReference type="SUPFAM" id="SSF52540">
    <property type="entry name" value="P-loop containing nucleoside triphosphate hydrolases"/>
    <property type="match status" value="1"/>
</dbReference>